<accession>A0A1B2DCK5</accession>
<keyword evidence="2" id="KW-0812">Transmembrane</keyword>
<evidence type="ECO:0000313" key="3">
    <source>
        <dbReference type="EMBL" id="ANY65438.1"/>
    </source>
</evidence>
<proteinExistence type="predicted"/>
<protein>
    <submittedName>
        <fullName evidence="3">Uncharacterized protein</fullName>
    </submittedName>
</protein>
<reference evidence="3" key="1">
    <citation type="submission" date="2016-08" db="EMBL/GenBank/DDBJ databases">
        <title>Complete Genome Seqeunce of Paenibacillus sp. BIHB 4019 from tea rhizoplane.</title>
        <authorList>
            <person name="Thakur R."/>
            <person name="Swarnkar M.K."/>
            <person name="Gulati A."/>
        </authorList>
    </citation>
    <scope>NUCLEOTIDE SEQUENCE [LARGE SCALE GENOMIC DNA]</scope>
    <source>
        <strain evidence="3">BIHB4019</strain>
    </source>
</reference>
<keyword evidence="2" id="KW-0472">Membrane</keyword>
<feature type="transmembrane region" description="Helical" evidence="2">
    <location>
        <begin position="121"/>
        <end position="142"/>
    </location>
</feature>
<dbReference type="EMBL" id="CP016808">
    <property type="protein sequence ID" value="ANY65438.1"/>
    <property type="molecule type" value="Genomic_DNA"/>
</dbReference>
<keyword evidence="2" id="KW-1133">Transmembrane helix</keyword>
<dbReference type="AlphaFoldDB" id="A0A1B2DCK5"/>
<evidence type="ECO:0000256" key="1">
    <source>
        <dbReference type="SAM" id="Coils"/>
    </source>
</evidence>
<evidence type="ECO:0000256" key="2">
    <source>
        <dbReference type="SAM" id="Phobius"/>
    </source>
</evidence>
<feature type="coiled-coil region" evidence="1">
    <location>
        <begin position="44"/>
        <end position="120"/>
    </location>
</feature>
<name>A0A1B2DCK5_9BACL</name>
<gene>
    <name evidence="3" type="ORF">BBD42_02365</name>
</gene>
<dbReference type="RefSeq" id="WP_099516834.1">
    <property type="nucleotide sequence ID" value="NZ_CP016808.1"/>
</dbReference>
<keyword evidence="1" id="KW-0175">Coiled coil</keyword>
<organism evidence="3">
    <name type="scientific">Paenibacillus sp. BIHB 4019</name>
    <dbReference type="NCBI Taxonomy" id="1870819"/>
    <lineage>
        <taxon>Bacteria</taxon>
        <taxon>Bacillati</taxon>
        <taxon>Bacillota</taxon>
        <taxon>Bacilli</taxon>
        <taxon>Bacillales</taxon>
        <taxon>Paenibacillaceae</taxon>
        <taxon>Paenibacillus</taxon>
    </lineage>
</organism>
<sequence length="157" mass="18335">MPKAPFLVSTLLFMSLLFLLLPHKVAEASMWSNIKGIFSAPEKIDALEQQYMDAKQQLDAQKEQLTESLQSAEQYAARQEELMQQNEQFRKTNEQLMEQNNALIQEMEQIKQKQASFTQKLINTALIIMSLIFAYILSLRVWRYLVWRKQKHAGRGV</sequence>